<dbReference type="Proteomes" id="UP000179807">
    <property type="component" value="Unassembled WGS sequence"/>
</dbReference>
<feature type="compositionally biased region" description="Polar residues" evidence="2">
    <location>
        <begin position="267"/>
        <end position="277"/>
    </location>
</feature>
<comment type="caution">
    <text evidence="3">The sequence shown here is derived from an EMBL/GenBank/DDBJ whole genome shotgun (WGS) entry which is preliminary data.</text>
</comment>
<evidence type="ECO:0000256" key="2">
    <source>
        <dbReference type="SAM" id="MobiDB-lite"/>
    </source>
</evidence>
<dbReference type="RefSeq" id="XP_068367405.1">
    <property type="nucleotide sequence ID" value="XM_068498381.1"/>
</dbReference>
<proteinExistence type="predicted"/>
<accession>A0A1J4KXI5</accession>
<dbReference type="GO" id="GO:0036064">
    <property type="term" value="C:ciliary basal body"/>
    <property type="evidence" value="ECO:0007669"/>
    <property type="project" value="TreeGrafter"/>
</dbReference>
<keyword evidence="4" id="KW-1185">Reference proteome</keyword>
<dbReference type="GeneID" id="94833085"/>
<dbReference type="PANTHER" id="PTHR46518:SF1">
    <property type="entry name" value="OUTER DYNEIN ARM-DOCKING COMPLEX SUBUNIT 3"/>
    <property type="match status" value="1"/>
</dbReference>
<sequence length="525" mass="62167">MTKDLSQLNQQETNSIIQGFEKDLNEIKEIGKDLKGEQRLFFNSIIMRLDNNNHVLTDLCEEHTQLRKKLNDLIEIKRANPCEPDLHKALKHQSHEVHLLKKQIDNLKHNKEIAINRQRELELILHNFQQAAVYKHPEEERIRSLKNKLFKANIKNSETKHLMKLYSAIIYQFDRQQMIWNPIVQKEQHEIELRNRDISALYLINRDSKYSKNVAQTEYYRTENQFTTQKTQRDKVLEKKQRQLMQITNSRYLGTESEVRPARAQPSLGSQPSQLRSKMNKQIREKKEERFRQVSAVYDQIREAFGTNDPAVIQKFFTERRATTVELQKQIEELKSSCTKVEKMIELKKREIEEQEFTTAKGVGATRMLTEGRKILAINKENLAKRQRKIEAFKVNQTEIIKGITHLIEVLQLVTQDDEFVPQNYEEILDWVRRKSKSVQDAFEDEETDYVSFTNKREFINMTKSEVDMKQVDSSKRTQKRILDPLKRTIKDKGDISTRVLDRQAVKLMSIKTVQAAHQNQRRPR</sequence>
<dbReference type="PANTHER" id="PTHR46518">
    <property type="entry name" value="COILED-COIL DOMAIN-CONTAINING PROTEIN 151"/>
    <property type="match status" value="1"/>
</dbReference>
<dbReference type="OrthoDB" id="10255247at2759"/>
<evidence type="ECO:0000256" key="1">
    <source>
        <dbReference type="SAM" id="Coils"/>
    </source>
</evidence>
<evidence type="ECO:0000313" key="3">
    <source>
        <dbReference type="EMBL" id="OHT14269.1"/>
    </source>
</evidence>
<dbReference type="InterPro" id="IPR033192">
    <property type="entry name" value="ODAD3"/>
</dbReference>
<dbReference type="GO" id="GO:0036158">
    <property type="term" value="P:outer dynein arm assembly"/>
    <property type="evidence" value="ECO:0007669"/>
    <property type="project" value="InterPro"/>
</dbReference>
<protein>
    <submittedName>
        <fullName evidence="3">Uncharacterized protein</fullName>
    </submittedName>
</protein>
<dbReference type="EMBL" id="MLAK01000404">
    <property type="protein sequence ID" value="OHT14269.1"/>
    <property type="molecule type" value="Genomic_DNA"/>
</dbReference>
<reference evidence="3" key="1">
    <citation type="submission" date="2016-10" db="EMBL/GenBank/DDBJ databases">
        <authorList>
            <person name="Benchimol M."/>
            <person name="Almeida L.G."/>
            <person name="Vasconcelos A.T."/>
            <person name="Perreira-Neves A."/>
            <person name="Rosa I.A."/>
            <person name="Tasca T."/>
            <person name="Bogo M.R."/>
            <person name="de Souza W."/>
        </authorList>
    </citation>
    <scope>NUCLEOTIDE SEQUENCE [LARGE SCALE GENOMIC DNA]</scope>
    <source>
        <strain evidence="3">K</strain>
    </source>
</reference>
<feature type="region of interest" description="Disordered" evidence="2">
    <location>
        <begin position="255"/>
        <end position="277"/>
    </location>
</feature>
<dbReference type="GO" id="GO:0097542">
    <property type="term" value="C:ciliary tip"/>
    <property type="evidence" value="ECO:0007669"/>
    <property type="project" value="TreeGrafter"/>
</dbReference>
<dbReference type="GO" id="GO:0035253">
    <property type="term" value="C:ciliary rootlet"/>
    <property type="evidence" value="ECO:0007669"/>
    <property type="project" value="TreeGrafter"/>
</dbReference>
<feature type="coiled-coil region" evidence="1">
    <location>
        <begin position="90"/>
        <end position="117"/>
    </location>
</feature>
<dbReference type="GO" id="GO:0003341">
    <property type="term" value="P:cilium movement"/>
    <property type="evidence" value="ECO:0007669"/>
    <property type="project" value="InterPro"/>
</dbReference>
<organism evidence="3 4">
    <name type="scientific">Tritrichomonas foetus</name>
    <dbReference type="NCBI Taxonomy" id="1144522"/>
    <lineage>
        <taxon>Eukaryota</taxon>
        <taxon>Metamonada</taxon>
        <taxon>Parabasalia</taxon>
        <taxon>Tritrichomonadida</taxon>
        <taxon>Tritrichomonadidae</taxon>
        <taxon>Tritrichomonas</taxon>
    </lineage>
</organism>
<evidence type="ECO:0000313" key="4">
    <source>
        <dbReference type="Proteomes" id="UP000179807"/>
    </source>
</evidence>
<dbReference type="VEuPathDB" id="TrichDB:TRFO_15434"/>
<keyword evidence="1" id="KW-0175">Coiled coil</keyword>
<gene>
    <name evidence="3" type="ORF">TRFO_15434</name>
</gene>
<feature type="coiled-coil region" evidence="1">
    <location>
        <begin position="324"/>
        <end position="351"/>
    </location>
</feature>
<dbReference type="AlphaFoldDB" id="A0A1J4KXI5"/>
<name>A0A1J4KXI5_9EUKA</name>